<dbReference type="EMBL" id="JACBKZ010000001">
    <property type="protein sequence ID" value="KAF5959598.1"/>
    <property type="molecule type" value="Genomic_DNA"/>
</dbReference>
<reference evidence="1 2" key="2">
    <citation type="submission" date="2020-07" db="EMBL/GenBank/DDBJ databases">
        <title>Genome assembly of wild tea tree DASZ reveals pedigree and selection history of tea varieties.</title>
        <authorList>
            <person name="Zhang W."/>
        </authorList>
    </citation>
    <scope>NUCLEOTIDE SEQUENCE [LARGE SCALE GENOMIC DNA]</scope>
    <source>
        <strain evidence="2">cv. G240</strain>
        <tissue evidence="1">Leaf</tissue>
    </source>
</reference>
<name>A0A7J7I632_CAMSI</name>
<dbReference type="AlphaFoldDB" id="A0A7J7I632"/>
<evidence type="ECO:0000313" key="2">
    <source>
        <dbReference type="Proteomes" id="UP000593564"/>
    </source>
</evidence>
<proteinExistence type="predicted"/>
<reference evidence="2" key="1">
    <citation type="journal article" date="2020" name="Nat. Commun.">
        <title>Genome assembly of wild tea tree DASZ reveals pedigree and selection history of tea varieties.</title>
        <authorList>
            <person name="Zhang W."/>
            <person name="Zhang Y."/>
            <person name="Qiu H."/>
            <person name="Guo Y."/>
            <person name="Wan H."/>
            <person name="Zhang X."/>
            <person name="Scossa F."/>
            <person name="Alseekh S."/>
            <person name="Zhang Q."/>
            <person name="Wang P."/>
            <person name="Xu L."/>
            <person name="Schmidt M.H."/>
            <person name="Jia X."/>
            <person name="Li D."/>
            <person name="Zhu A."/>
            <person name="Guo F."/>
            <person name="Chen W."/>
            <person name="Ni D."/>
            <person name="Usadel B."/>
            <person name="Fernie A.R."/>
            <person name="Wen W."/>
        </authorList>
    </citation>
    <scope>NUCLEOTIDE SEQUENCE [LARGE SCALE GENOMIC DNA]</scope>
    <source>
        <strain evidence="2">cv. G240</strain>
    </source>
</reference>
<gene>
    <name evidence="1" type="ORF">HYC85_000807</name>
</gene>
<evidence type="ECO:0000313" key="1">
    <source>
        <dbReference type="EMBL" id="KAF5959598.1"/>
    </source>
</evidence>
<comment type="caution">
    <text evidence="1">The sequence shown here is derived from an EMBL/GenBank/DDBJ whole genome shotgun (WGS) entry which is preliminary data.</text>
</comment>
<dbReference type="Proteomes" id="UP000593564">
    <property type="component" value="Unassembled WGS sequence"/>
</dbReference>
<protein>
    <submittedName>
        <fullName evidence="1">Uncharacterized protein</fullName>
    </submittedName>
</protein>
<dbReference type="Gene3D" id="3.40.50.2000">
    <property type="entry name" value="Glycogen Phosphorylase B"/>
    <property type="match status" value="2"/>
</dbReference>
<accession>A0A7J7I632</accession>
<organism evidence="1 2">
    <name type="scientific">Camellia sinensis</name>
    <name type="common">Tea plant</name>
    <name type="synonym">Thea sinensis</name>
    <dbReference type="NCBI Taxonomy" id="4442"/>
    <lineage>
        <taxon>Eukaryota</taxon>
        <taxon>Viridiplantae</taxon>
        <taxon>Streptophyta</taxon>
        <taxon>Embryophyta</taxon>
        <taxon>Tracheophyta</taxon>
        <taxon>Spermatophyta</taxon>
        <taxon>Magnoliopsida</taxon>
        <taxon>eudicotyledons</taxon>
        <taxon>Gunneridae</taxon>
        <taxon>Pentapetalae</taxon>
        <taxon>asterids</taxon>
        <taxon>Ericales</taxon>
        <taxon>Theaceae</taxon>
        <taxon>Camellia</taxon>
    </lineage>
</organism>
<dbReference type="SUPFAM" id="SSF53756">
    <property type="entry name" value="UDP-Glycosyltransferase/glycogen phosphorylase"/>
    <property type="match status" value="1"/>
</dbReference>
<sequence length="100" mass="11862">MVYRNRYATAFIPHNRNRATVPLQQPQLLFTTLFGGECVERMQIERAIRRLIVEKDGEEIRERMLHLKEKMNICVMQGGSPHESLERTRNPYWMSIVLDC</sequence>
<keyword evidence="2" id="KW-1185">Reference proteome</keyword>